<dbReference type="SUPFAM" id="SSF52540">
    <property type="entry name" value="P-loop containing nucleoside triphosphate hydrolases"/>
    <property type="match status" value="1"/>
</dbReference>
<gene>
    <name evidence="6" type="ORF">Vau01_089350</name>
</gene>
<dbReference type="Gene3D" id="3.40.50.300">
    <property type="entry name" value="P-loop containing nucleotide triphosphate hydrolases"/>
    <property type="match status" value="1"/>
</dbReference>
<protein>
    <recommendedName>
        <fullName evidence="5">ABC transporter domain-containing protein</fullName>
    </recommendedName>
</protein>
<comment type="similarity">
    <text evidence="1">Belongs to the ABC transporter superfamily.</text>
</comment>
<dbReference type="Proteomes" id="UP000612585">
    <property type="component" value="Unassembled WGS sequence"/>
</dbReference>
<dbReference type="InterPro" id="IPR003439">
    <property type="entry name" value="ABC_transporter-like_ATP-bd"/>
</dbReference>
<keyword evidence="4" id="KW-0067">ATP-binding</keyword>
<evidence type="ECO:0000256" key="3">
    <source>
        <dbReference type="ARBA" id="ARBA00022741"/>
    </source>
</evidence>
<evidence type="ECO:0000259" key="5">
    <source>
        <dbReference type="PROSITE" id="PS50893"/>
    </source>
</evidence>
<evidence type="ECO:0000256" key="2">
    <source>
        <dbReference type="ARBA" id="ARBA00022448"/>
    </source>
</evidence>
<organism evidence="6 7">
    <name type="scientific">Virgisporangium aurantiacum</name>
    <dbReference type="NCBI Taxonomy" id="175570"/>
    <lineage>
        <taxon>Bacteria</taxon>
        <taxon>Bacillati</taxon>
        <taxon>Actinomycetota</taxon>
        <taxon>Actinomycetes</taxon>
        <taxon>Micromonosporales</taxon>
        <taxon>Micromonosporaceae</taxon>
        <taxon>Virgisporangium</taxon>
    </lineage>
</organism>
<dbReference type="Pfam" id="PF00005">
    <property type="entry name" value="ABC_tran"/>
    <property type="match status" value="1"/>
</dbReference>
<accession>A0A8J4E4S9</accession>
<feature type="domain" description="ABC transporter" evidence="5">
    <location>
        <begin position="10"/>
        <end position="232"/>
    </location>
</feature>
<dbReference type="EMBL" id="BOPG01000065">
    <property type="protein sequence ID" value="GIJ61419.1"/>
    <property type="molecule type" value="Genomic_DNA"/>
</dbReference>
<dbReference type="SMART" id="SM00382">
    <property type="entry name" value="AAA"/>
    <property type="match status" value="1"/>
</dbReference>
<evidence type="ECO:0000313" key="6">
    <source>
        <dbReference type="EMBL" id="GIJ61419.1"/>
    </source>
</evidence>
<keyword evidence="3" id="KW-0547">Nucleotide-binding</keyword>
<dbReference type="CDD" id="cd03230">
    <property type="entry name" value="ABC_DR_subfamily_A"/>
    <property type="match status" value="1"/>
</dbReference>
<proteinExistence type="inferred from homology"/>
<name>A0A8J4E4S9_9ACTN</name>
<comment type="caution">
    <text evidence="6">The sequence shown here is derived from an EMBL/GenBank/DDBJ whole genome shotgun (WGS) entry which is preliminary data.</text>
</comment>
<evidence type="ECO:0000313" key="7">
    <source>
        <dbReference type="Proteomes" id="UP000612585"/>
    </source>
</evidence>
<dbReference type="PANTHER" id="PTHR43335">
    <property type="entry name" value="ABC TRANSPORTER, ATP-BINDING PROTEIN"/>
    <property type="match status" value="1"/>
</dbReference>
<keyword evidence="7" id="KW-1185">Reference proteome</keyword>
<reference evidence="6" key="1">
    <citation type="submission" date="2021-01" db="EMBL/GenBank/DDBJ databases">
        <title>Whole genome shotgun sequence of Virgisporangium aurantiacum NBRC 16421.</title>
        <authorList>
            <person name="Komaki H."/>
            <person name="Tamura T."/>
        </authorList>
    </citation>
    <scope>NUCLEOTIDE SEQUENCE</scope>
    <source>
        <strain evidence="6">NBRC 16421</strain>
    </source>
</reference>
<dbReference type="GO" id="GO:0005524">
    <property type="term" value="F:ATP binding"/>
    <property type="evidence" value="ECO:0007669"/>
    <property type="project" value="UniProtKB-KW"/>
</dbReference>
<dbReference type="InterPro" id="IPR027417">
    <property type="entry name" value="P-loop_NTPase"/>
</dbReference>
<keyword evidence="2" id="KW-0813">Transport</keyword>
<dbReference type="GO" id="GO:0016887">
    <property type="term" value="F:ATP hydrolysis activity"/>
    <property type="evidence" value="ECO:0007669"/>
    <property type="project" value="InterPro"/>
</dbReference>
<evidence type="ECO:0000256" key="4">
    <source>
        <dbReference type="ARBA" id="ARBA00022840"/>
    </source>
</evidence>
<evidence type="ECO:0000256" key="1">
    <source>
        <dbReference type="ARBA" id="ARBA00005417"/>
    </source>
</evidence>
<sequence length="240" mass="25226">MPHDESPPVLHADGLTKRYGRRYALSGVMLTVPHGRIVGLVGPNGAGKSTLLQVACGLIEPTSGTLRVLGSRPAAKLARVGFVAQDTPVYAGLSVAEHLRLGAKLNPTWDAALARRRIAQVGLDPAQKAGRMSGGQRAQLALTIAAAKRPELLILDEPAAALDPLARQGFLRNLMEFVAELGASAVLSSHLLGDIEQVCDHVIVLSGGRVQVAGDVGPLRAAHGKNLEDLVLDHLGRAER</sequence>
<dbReference type="InterPro" id="IPR003593">
    <property type="entry name" value="AAA+_ATPase"/>
</dbReference>
<dbReference type="PROSITE" id="PS50893">
    <property type="entry name" value="ABC_TRANSPORTER_2"/>
    <property type="match status" value="1"/>
</dbReference>
<dbReference type="AlphaFoldDB" id="A0A8J4E4S9"/>